<dbReference type="STRING" id="946077.W5A_04114"/>
<name>I0WI83_9FLAO</name>
<evidence type="ECO:0000256" key="9">
    <source>
        <dbReference type="ARBA" id="ARBA00022741"/>
    </source>
</evidence>
<keyword evidence="7 16" id="KW-0963">Cytoplasm</keyword>
<comment type="similarity">
    <text evidence="14 16">Belongs to the type III pantothenate kinase family.</text>
</comment>
<dbReference type="NCBIfam" id="NF009853">
    <property type="entry name" value="PRK13320.1-5"/>
    <property type="match status" value="1"/>
</dbReference>
<feature type="binding site" evidence="16">
    <location>
        <begin position="103"/>
        <end position="106"/>
    </location>
    <ligand>
        <name>substrate</name>
    </ligand>
</feature>
<dbReference type="Gene3D" id="3.30.420.40">
    <property type="match status" value="2"/>
</dbReference>
<keyword evidence="18" id="KW-1185">Reference proteome</keyword>
<dbReference type="GO" id="GO:0004594">
    <property type="term" value="F:pantothenate kinase activity"/>
    <property type="evidence" value="ECO:0007669"/>
    <property type="project" value="UniProtKB-UniRule"/>
</dbReference>
<evidence type="ECO:0000256" key="10">
    <source>
        <dbReference type="ARBA" id="ARBA00022777"/>
    </source>
</evidence>
<evidence type="ECO:0000256" key="1">
    <source>
        <dbReference type="ARBA" id="ARBA00001206"/>
    </source>
</evidence>
<evidence type="ECO:0000256" key="16">
    <source>
        <dbReference type="HAMAP-Rule" id="MF_01274"/>
    </source>
</evidence>
<feature type="binding site" evidence="16">
    <location>
        <begin position="17"/>
        <end position="24"/>
    </location>
    <ligand>
        <name>ATP</name>
        <dbReference type="ChEBI" id="CHEBI:30616"/>
    </ligand>
</feature>
<keyword evidence="11 16" id="KW-0067">ATP-binding</keyword>
<comment type="cofactor">
    <cofactor evidence="2">
        <name>K(+)</name>
        <dbReference type="ChEBI" id="CHEBI:29103"/>
    </cofactor>
</comment>
<dbReference type="EC" id="2.7.1.33" evidence="6 16"/>
<evidence type="ECO:0000313" key="18">
    <source>
        <dbReference type="Proteomes" id="UP000005938"/>
    </source>
</evidence>
<organism evidence="17 18">
    <name type="scientific">Imtechella halotolerans K1</name>
    <dbReference type="NCBI Taxonomy" id="946077"/>
    <lineage>
        <taxon>Bacteria</taxon>
        <taxon>Pseudomonadati</taxon>
        <taxon>Bacteroidota</taxon>
        <taxon>Flavobacteriia</taxon>
        <taxon>Flavobacteriales</taxon>
        <taxon>Flavobacteriaceae</taxon>
        <taxon>Imtechella</taxon>
    </lineage>
</organism>
<comment type="function">
    <text evidence="16">Catalyzes the phosphorylation of pantothenate (Pan), the first step in CoA biosynthesis.</text>
</comment>
<keyword evidence="10 16" id="KW-0418">Kinase</keyword>
<dbReference type="CDD" id="cd24015">
    <property type="entry name" value="ASKHA_NBD_PanK-III"/>
    <property type="match status" value="1"/>
</dbReference>
<evidence type="ECO:0000256" key="8">
    <source>
        <dbReference type="ARBA" id="ARBA00022679"/>
    </source>
</evidence>
<comment type="pathway">
    <text evidence="4 16">Cofactor biosynthesis; coenzyme A biosynthesis; CoA from (R)-pantothenate: step 1/5.</text>
</comment>
<keyword evidence="8 16" id="KW-0808">Transferase</keyword>
<evidence type="ECO:0000256" key="3">
    <source>
        <dbReference type="ARBA" id="ARBA00004496"/>
    </source>
</evidence>
<feature type="binding site" evidence="16">
    <location>
        <position position="96"/>
    </location>
    <ligand>
        <name>substrate</name>
    </ligand>
</feature>
<comment type="caution">
    <text evidence="17">The sequence shown here is derived from an EMBL/GenBank/DDBJ whole genome shotgun (WGS) entry which is preliminary data.</text>
</comment>
<comment type="subunit">
    <text evidence="5 16">Homodimer.</text>
</comment>
<dbReference type="AlphaFoldDB" id="I0WI83"/>
<evidence type="ECO:0000256" key="11">
    <source>
        <dbReference type="ARBA" id="ARBA00022840"/>
    </source>
</evidence>
<protein>
    <recommendedName>
        <fullName evidence="15 16">Type III pantothenate kinase</fullName>
        <ecNumber evidence="6 16">2.7.1.33</ecNumber>
    </recommendedName>
    <alternativeName>
        <fullName evidence="16">PanK-III</fullName>
    </alternativeName>
    <alternativeName>
        <fullName evidence="16">Pantothenic acid kinase</fullName>
    </alternativeName>
</protein>
<dbReference type="GO" id="GO:0005524">
    <property type="term" value="F:ATP binding"/>
    <property type="evidence" value="ECO:0007669"/>
    <property type="project" value="UniProtKB-UniRule"/>
</dbReference>
<dbReference type="GO" id="GO:0005737">
    <property type="term" value="C:cytoplasm"/>
    <property type="evidence" value="ECO:0007669"/>
    <property type="project" value="UniProtKB-SubCell"/>
</dbReference>
<feature type="active site" description="Proton acceptor" evidence="16">
    <location>
        <position position="105"/>
    </location>
</feature>
<feature type="binding site" evidence="16">
    <location>
        <position position="126"/>
    </location>
    <ligand>
        <name>K(+)</name>
        <dbReference type="ChEBI" id="CHEBI:29103"/>
    </ligand>
</feature>
<keyword evidence="9 16" id="KW-0547">Nucleotide-binding</keyword>
<dbReference type="InterPro" id="IPR004619">
    <property type="entry name" value="Type_III_PanK"/>
</dbReference>
<dbReference type="SUPFAM" id="SSF53067">
    <property type="entry name" value="Actin-like ATPase domain"/>
    <property type="match status" value="2"/>
</dbReference>
<dbReference type="Pfam" id="PF03309">
    <property type="entry name" value="Pan_kinase"/>
    <property type="match status" value="1"/>
</dbReference>
<dbReference type="GO" id="GO:0046872">
    <property type="term" value="F:metal ion binding"/>
    <property type="evidence" value="ECO:0007669"/>
    <property type="project" value="UniProtKB-KW"/>
</dbReference>
<evidence type="ECO:0000256" key="7">
    <source>
        <dbReference type="ARBA" id="ARBA00022490"/>
    </source>
</evidence>
<evidence type="ECO:0000256" key="2">
    <source>
        <dbReference type="ARBA" id="ARBA00001958"/>
    </source>
</evidence>
<keyword evidence="13 16" id="KW-0173">Coenzyme A biosynthesis</keyword>
<dbReference type="Proteomes" id="UP000005938">
    <property type="component" value="Unassembled WGS sequence"/>
</dbReference>
<comment type="subcellular location">
    <subcellularLocation>
        <location evidence="3 16">Cytoplasm</location>
    </subcellularLocation>
</comment>
<keyword evidence="16" id="KW-0479">Metal-binding</keyword>
<dbReference type="UniPathway" id="UPA00241">
    <property type="reaction ID" value="UER00352"/>
</dbReference>
<dbReference type="eggNOG" id="COG1521">
    <property type="taxonomic scope" value="Bacteria"/>
</dbReference>
<evidence type="ECO:0000256" key="5">
    <source>
        <dbReference type="ARBA" id="ARBA00011738"/>
    </source>
</evidence>
<dbReference type="PANTHER" id="PTHR34265">
    <property type="entry name" value="TYPE III PANTOTHENATE KINASE"/>
    <property type="match status" value="1"/>
</dbReference>
<keyword evidence="12 16" id="KW-0630">Potassium</keyword>
<comment type="catalytic activity">
    <reaction evidence="1 16">
        <text>(R)-pantothenate + ATP = (R)-4'-phosphopantothenate + ADP + H(+)</text>
        <dbReference type="Rhea" id="RHEA:16373"/>
        <dbReference type="ChEBI" id="CHEBI:10986"/>
        <dbReference type="ChEBI" id="CHEBI:15378"/>
        <dbReference type="ChEBI" id="CHEBI:29032"/>
        <dbReference type="ChEBI" id="CHEBI:30616"/>
        <dbReference type="ChEBI" id="CHEBI:456216"/>
        <dbReference type="EC" id="2.7.1.33"/>
    </reaction>
</comment>
<proteinExistence type="inferred from homology"/>
<feature type="binding site" evidence="16">
    <location>
        <position position="129"/>
    </location>
    <ligand>
        <name>ATP</name>
        <dbReference type="ChEBI" id="CHEBI:30616"/>
    </ligand>
</feature>
<dbReference type="NCBIfam" id="TIGR00671">
    <property type="entry name" value="baf"/>
    <property type="match status" value="1"/>
</dbReference>
<evidence type="ECO:0000256" key="15">
    <source>
        <dbReference type="ARBA" id="ARBA00040883"/>
    </source>
</evidence>
<feature type="binding site" evidence="16">
    <location>
        <position position="181"/>
    </location>
    <ligand>
        <name>substrate</name>
    </ligand>
</feature>
<evidence type="ECO:0000256" key="6">
    <source>
        <dbReference type="ARBA" id="ARBA00012102"/>
    </source>
</evidence>
<dbReference type="EMBL" id="AJJU01000003">
    <property type="protein sequence ID" value="EID76099.1"/>
    <property type="molecule type" value="Genomic_DNA"/>
</dbReference>
<evidence type="ECO:0000256" key="12">
    <source>
        <dbReference type="ARBA" id="ARBA00022958"/>
    </source>
</evidence>
<evidence type="ECO:0000256" key="14">
    <source>
        <dbReference type="ARBA" id="ARBA00038036"/>
    </source>
</evidence>
<evidence type="ECO:0000256" key="4">
    <source>
        <dbReference type="ARBA" id="ARBA00005225"/>
    </source>
</evidence>
<dbReference type="InterPro" id="IPR043129">
    <property type="entry name" value="ATPase_NBD"/>
</dbReference>
<comment type="cofactor">
    <cofactor evidence="16">
        <name>NH4(+)</name>
        <dbReference type="ChEBI" id="CHEBI:28938"/>
    </cofactor>
    <cofactor evidence="16">
        <name>K(+)</name>
        <dbReference type="ChEBI" id="CHEBI:29103"/>
    </cofactor>
    <text evidence="16">A monovalent cation. Ammonium or potassium.</text>
</comment>
<dbReference type="PATRIC" id="fig|946077.3.peg.837"/>
<dbReference type="GO" id="GO:0015937">
    <property type="term" value="P:coenzyme A biosynthetic process"/>
    <property type="evidence" value="ECO:0007669"/>
    <property type="project" value="UniProtKB-UniRule"/>
</dbReference>
<evidence type="ECO:0000313" key="17">
    <source>
        <dbReference type="EMBL" id="EID76099.1"/>
    </source>
</evidence>
<gene>
    <name evidence="16" type="primary">coaX</name>
    <name evidence="17" type="ORF">W5A_04114</name>
</gene>
<dbReference type="PANTHER" id="PTHR34265:SF1">
    <property type="entry name" value="TYPE III PANTOTHENATE KINASE"/>
    <property type="match status" value="1"/>
</dbReference>
<reference evidence="17 18" key="1">
    <citation type="journal article" date="2012" name="J. Bacteriol.">
        <title>Genome Sequence of the Halotolerant Bacterium Imtechella halotolerans K1T.</title>
        <authorList>
            <person name="Kumar S."/>
            <person name="Vikram S."/>
            <person name="Subramanian S."/>
            <person name="Raghava G.P."/>
            <person name="Pinnaka A.K."/>
        </authorList>
    </citation>
    <scope>NUCLEOTIDE SEQUENCE [LARGE SCALE GENOMIC DNA]</scope>
    <source>
        <strain evidence="17 18">K1</strain>
    </source>
</reference>
<dbReference type="HAMAP" id="MF_01274">
    <property type="entry name" value="Pantothen_kinase_3"/>
    <property type="match status" value="1"/>
</dbReference>
<sequence>MFCKFASFVTYMNLVIDQGNTFVKLAVFENSRLVDLDSVSYCEAEEMLKKIFKKNEIKQVIWSSVGEAMPFFDTFLDNKVVLRLTSETLVPFFNNYGSPRSLGVDRIALAAAAAVNYPKKNVLVIDAGTCITFEFKNANDEYLGGAIAPGIQMRFKALHDYTAKLPLVSLASVEDFIGNNTETSILSGVVNNVVQEIDGVINQYLARFEDLTVILTGGDTLFLAERVKNTIFANPNFLLEGLNAILEHNTHG</sequence>
<evidence type="ECO:0000256" key="13">
    <source>
        <dbReference type="ARBA" id="ARBA00022993"/>
    </source>
</evidence>
<accession>I0WI83</accession>